<dbReference type="InterPro" id="IPR023940">
    <property type="entry name" value="DHDPR_bac"/>
</dbReference>
<dbReference type="SUPFAM" id="SSF51735">
    <property type="entry name" value="NAD(P)-binding Rossmann-fold domains"/>
    <property type="match status" value="1"/>
</dbReference>
<evidence type="ECO:0000256" key="13">
    <source>
        <dbReference type="HAMAP-Rule" id="MF_00102"/>
    </source>
</evidence>
<evidence type="ECO:0000313" key="17">
    <source>
        <dbReference type="Proteomes" id="UP000322499"/>
    </source>
</evidence>
<comment type="function">
    <text evidence="13">Catalyzes the conversion of 4-hydroxy-tetrahydrodipicolinate (HTPA) to tetrahydrodipicolinate.</text>
</comment>
<dbReference type="Gene3D" id="3.30.360.10">
    <property type="entry name" value="Dihydrodipicolinate Reductase, domain 2"/>
    <property type="match status" value="1"/>
</dbReference>
<evidence type="ECO:0000259" key="14">
    <source>
        <dbReference type="Pfam" id="PF01113"/>
    </source>
</evidence>
<comment type="subcellular location">
    <subcellularLocation>
        <location evidence="13">Cytoplasm</location>
    </subcellularLocation>
</comment>
<dbReference type="GO" id="GO:0005829">
    <property type="term" value="C:cytosol"/>
    <property type="evidence" value="ECO:0007669"/>
    <property type="project" value="TreeGrafter"/>
</dbReference>
<keyword evidence="7 13" id="KW-0520">NAD</keyword>
<evidence type="ECO:0000256" key="4">
    <source>
        <dbReference type="ARBA" id="ARBA00022857"/>
    </source>
</evidence>
<feature type="binding site" evidence="13">
    <location>
        <begin position="25"/>
        <end position="30"/>
    </location>
    <ligand>
        <name>NAD(+)</name>
        <dbReference type="ChEBI" id="CHEBI:57540"/>
    </ligand>
</feature>
<comment type="similarity">
    <text evidence="1 13">Belongs to the DapB family.</text>
</comment>
<dbReference type="InterPro" id="IPR022663">
    <property type="entry name" value="DapB_C"/>
</dbReference>
<comment type="catalytic activity">
    <reaction evidence="12 13">
        <text>(S)-2,3,4,5-tetrahydrodipicolinate + NAD(+) + H2O = (2S,4S)-4-hydroxy-2,3,4,5-tetrahydrodipicolinate + NADH + H(+)</text>
        <dbReference type="Rhea" id="RHEA:35323"/>
        <dbReference type="ChEBI" id="CHEBI:15377"/>
        <dbReference type="ChEBI" id="CHEBI:15378"/>
        <dbReference type="ChEBI" id="CHEBI:16845"/>
        <dbReference type="ChEBI" id="CHEBI:57540"/>
        <dbReference type="ChEBI" id="CHEBI:57945"/>
        <dbReference type="ChEBI" id="CHEBI:67139"/>
        <dbReference type="EC" id="1.17.1.8"/>
    </reaction>
</comment>
<feature type="binding site" evidence="13">
    <location>
        <begin position="93"/>
        <end position="95"/>
    </location>
    <ligand>
        <name>NAD(+)</name>
        <dbReference type="ChEBI" id="CHEBI:57540"/>
    </ligand>
</feature>
<feature type="domain" description="Dihydrodipicolinate reductase N-terminal" evidence="14">
    <location>
        <begin position="19"/>
        <end position="123"/>
    </location>
</feature>
<dbReference type="CDD" id="cd02274">
    <property type="entry name" value="DHDPR_N"/>
    <property type="match status" value="1"/>
</dbReference>
<evidence type="ECO:0000256" key="6">
    <source>
        <dbReference type="ARBA" id="ARBA00023002"/>
    </source>
</evidence>
<dbReference type="RefSeq" id="WP_166535009.1">
    <property type="nucleotide sequence ID" value="NZ_VNHW01000019.1"/>
</dbReference>
<evidence type="ECO:0000256" key="1">
    <source>
        <dbReference type="ARBA" id="ARBA00006642"/>
    </source>
</evidence>
<dbReference type="PANTHER" id="PTHR20836">
    <property type="entry name" value="DIHYDRODIPICOLINATE REDUCTASE"/>
    <property type="match status" value="1"/>
</dbReference>
<comment type="caution">
    <text evidence="16">The sequence shown here is derived from an EMBL/GenBank/DDBJ whole genome shotgun (WGS) entry which is preliminary data.</text>
</comment>
<evidence type="ECO:0000256" key="12">
    <source>
        <dbReference type="ARBA" id="ARBA00049396"/>
    </source>
</evidence>
<dbReference type="NCBIfam" id="TIGR00036">
    <property type="entry name" value="dapB"/>
    <property type="match status" value="1"/>
</dbReference>
<dbReference type="EMBL" id="VNHW01000019">
    <property type="protein sequence ID" value="TYP82679.1"/>
    <property type="molecule type" value="Genomic_DNA"/>
</dbReference>
<dbReference type="PANTHER" id="PTHR20836:SF0">
    <property type="entry name" value="4-HYDROXY-TETRAHYDRODIPICOLINATE REDUCTASE 1, CHLOROPLASTIC-RELATED"/>
    <property type="match status" value="1"/>
</dbReference>
<dbReference type="FunFam" id="3.30.360.10:FF:000009">
    <property type="entry name" value="4-hydroxy-tetrahydrodipicolinate reductase"/>
    <property type="match status" value="1"/>
</dbReference>
<dbReference type="EC" id="1.17.1.8" evidence="10 13"/>
<evidence type="ECO:0000256" key="11">
    <source>
        <dbReference type="ARBA" id="ARBA00049080"/>
    </source>
</evidence>
<gene>
    <name evidence="13" type="primary">dapB</name>
    <name evidence="16" type="ORF">BD833_1191</name>
</gene>
<keyword evidence="2 13" id="KW-0963">Cytoplasm</keyword>
<dbReference type="InterPro" id="IPR000846">
    <property type="entry name" value="DapB_N"/>
</dbReference>
<dbReference type="Pfam" id="PF05173">
    <property type="entry name" value="DapB_C"/>
    <property type="match status" value="1"/>
</dbReference>
<dbReference type="Proteomes" id="UP000322499">
    <property type="component" value="Unassembled WGS sequence"/>
</dbReference>
<keyword evidence="8 13" id="KW-0457">Lysine biosynthesis</keyword>
<protein>
    <recommendedName>
        <fullName evidence="10 13">4-hydroxy-tetrahydrodipicolinate reductase</fullName>
        <shortName evidence="13">HTPA reductase</shortName>
        <ecNumber evidence="10 13">1.17.1.8</ecNumber>
    </recommendedName>
</protein>
<dbReference type="PIRSF" id="PIRSF000161">
    <property type="entry name" value="DHPR"/>
    <property type="match status" value="1"/>
</dbReference>
<dbReference type="UniPathway" id="UPA00034">
    <property type="reaction ID" value="UER00018"/>
</dbReference>
<evidence type="ECO:0000313" key="16">
    <source>
        <dbReference type="EMBL" id="TYP82679.1"/>
    </source>
</evidence>
<dbReference type="Gene3D" id="3.40.50.720">
    <property type="entry name" value="NAD(P)-binding Rossmann-like Domain"/>
    <property type="match status" value="1"/>
</dbReference>
<feature type="active site" description="Proton donor/acceptor" evidence="13">
    <location>
        <position position="150"/>
    </location>
</feature>
<feature type="binding site" evidence="13">
    <location>
        <position position="52"/>
    </location>
    <ligand>
        <name>NAD(+)</name>
        <dbReference type="ChEBI" id="CHEBI:57540"/>
    </ligand>
</feature>
<comment type="caution">
    <text evidence="13">Lacks conserved residue(s) required for the propagation of feature annotation.</text>
</comment>
<dbReference type="GO" id="GO:0008839">
    <property type="term" value="F:4-hydroxy-tetrahydrodipicolinate reductase"/>
    <property type="evidence" value="ECO:0007669"/>
    <property type="project" value="UniProtKB-UniRule"/>
</dbReference>
<feature type="domain" description="Dihydrodipicolinate reductase C-terminal" evidence="15">
    <location>
        <begin position="126"/>
        <end position="261"/>
    </location>
</feature>
<reference evidence="16 17" key="1">
    <citation type="submission" date="2019-07" db="EMBL/GenBank/DDBJ databases">
        <title>Genomic Encyclopedia of Archaeal and Bacterial Type Strains, Phase II (KMG-II): from individual species to whole genera.</title>
        <authorList>
            <person name="Goeker M."/>
        </authorList>
    </citation>
    <scope>NUCLEOTIDE SEQUENCE [LARGE SCALE GENOMIC DNA]</scope>
    <source>
        <strain evidence="16 17">DSM 46842</strain>
    </source>
</reference>
<keyword evidence="5 13" id="KW-0220">Diaminopimelate biosynthesis</keyword>
<keyword evidence="17" id="KW-1185">Reference proteome</keyword>
<organism evidence="16 17">
    <name type="scientific">Blastococcus xanthinilyticus</name>
    <dbReference type="NCBI Taxonomy" id="1564164"/>
    <lineage>
        <taxon>Bacteria</taxon>
        <taxon>Bacillati</taxon>
        <taxon>Actinomycetota</taxon>
        <taxon>Actinomycetes</taxon>
        <taxon>Geodermatophilales</taxon>
        <taxon>Geodermatophilaceae</taxon>
        <taxon>Blastococcus</taxon>
    </lineage>
</organism>
<comment type="catalytic activity">
    <reaction evidence="11 13">
        <text>(S)-2,3,4,5-tetrahydrodipicolinate + NADP(+) + H2O = (2S,4S)-4-hydroxy-2,3,4,5-tetrahydrodipicolinate + NADPH + H(+)</text>
        <dbReference type="Rhea" id="RHEA:35331"/>
        <dbReference type="ChEBI" id="CHEBI:15377"/>
        <dbReference type="ChEBI" id="CHEBI:15378"/>
        <dbReference type="ChEBI" id="CHEBI:16845"/>
        <dbReference type="ChEBI" id="CHEBI:57783"/>
        <dbReference type="ChEBI" id="CHEBI:58349"/>
        <dbReference type="ChEBI" id="CHEBI:67139"/>
        <dbReference type="EC" id="1.17.1.8"/>
    </reaction>
</comment>
<proteinExistence type="inferred from homology"/>
<keyword evidence="6 13" id="KW-0560">Oxidoreductase</keyword>
<keyword evidence="4 13" id="KW-0521">NADP</keyword>
<feature type="active site" description="Proton donor" evidence="13">
    <location>
        <position position="154"/>
    </location>
</feature>
<evidence type="ECO:0000256" key="10">
    <source>
        <dbReference type="ARBA" id="ARBA00038983"/>
    </source>
</evidence>
<dbReference type="GO" id="GO:0009089">
    <property type="term" value="P:lysine biosynthetic process via diaminopimelate"/>
    <property type="evidence" value="ECO:0007669"/>
    <property type="project" value="UniProtKB-UniRule"/>
</dbReference>
<feature type="binding site" evidence="13">
    <location>
        <position position="151"/>
    </location>
    <ligand>
        <name>(S)-2,3,4,5-tetrahydrodipicolinate</name>
        <dbReference type="ChEBI" id="CHEBI:16845"/>
    </ligand>
</feature>
<dbReference type="AlphaFoldDB" id="A0A5S5CP98"/>
<comment type="pathway">
    <text evidence="9 13">Amino-acid biosynthesis; L-lysine biosynthesis via DAP pathway; (S)-tetrahydrodipicolinate from L-aspartate: step 4/4.</text>
</comment>
<dbReference type="Pfam" id="PF01113">
    <property type="entry name" value="DapB_N"/>
    <property type="match status" value="1"/>
</dbReference>
<evidence type="ECO:0000256" key="9">
    <source>
        <dbReference type="ARBA" id="ARBA00037922"/>
    </source>
</evidence>
<evidence type="ECO:0000256" key="5">
    <source>
        <dbReference type="ARBA" id="ARBA00022915"/>
    </source>
</evidence>
<sequence length="264" mass="27746">MTSSATDQQPTADRDAALIPVGVLGARGRMGTEVVKAVNDADDLELVAMVDDGDWLFNVADAGAQVVVDFTRPDVVMDNIRFCIDNNIHCVVGTTGFDDVKLATIAEWLEAKPDVGVVIAPNFGIGAILLMRFAQEAARFFPSVEVVELHHPNKVDAPSGTAVRTARLVAAARRAAGLPPSPDATADSLPGARGADVEGVPVHAVRLSGLVAHQEVLLGAAGETLTLRHDSFDRASFMPGVLLAVREIGRRPGLTVGIESFLGL</sequence>
<evidence type="ECO:0000256" key="8">
    <source>
        <dbReference type="ARBA" id="ARBA00023154"/>
    </source>
</evidence>
<dbReference type="GO" id="GO:0016726">
    <property type="term" value="F:oxidoreductase activity, acting on CH or CH2 groups, NAD or NADP as acceptor"/>
    <property type="evidence" value="ECO:0007669"/>
    <property type="project" value="UniProtKB-UniRule"/>
</dbReference>
<dbReference type="HAMAP" id="MF_00102">
    <property type="entry name" value="DapB"/>
    <property type="match status" value="1"/>
</dbReference>
<feature type="binding site" evidence="13">
    <location>
        <begin position="160"/>
        <end position="161"/>
    </location>
    <ligand>
        <name>(S)-2,3,4,5-tetrahydrodipicolinate</name>
        <dbReference type="ChEBI" id="CHEBI:16845"/>
    </ligand>
</feature>
<comment type="caution">
    <text evidence="13">Was originally thought to be a dihydrodipicolinate reductase (DHDPR), catalyzing the conversion of dihydrodipicolinate to tetrahydrodipicolinate. However, it was shown in E.coli that the substrate of the enzymatic reaction is not dihydrodipicolinate (DHDP) but in fact (2S,4S)-4-hydroxy-2,3,4,5-tetrahydrodipicolinic acid (HTPA), the product released by the DapA-catalyzed reaction.</text>
</comment>
<keyword evidence="3 13" id="KW-0028">Amino-acid biosynthesis</keyword>
<feature type="binding site" evidence="13">
    <location>
        <begin position="120"/>
        <end position="123"/>
    </location>
    <ligand>
        <name>NAD(+)</name>
        <dbReference type="ChEBI" id="CHEBI:57540"/>
    </ligand>
</feature>
<accession>A0A5S5CP98</accession>
<dbReference type="GO" id="GO:0050661">
    <property type="term" value="F:NADP binding"/>
    <property type="evidence" value="ECO:0007669"/>
    <property type="project" value="UniProtKB-UniRule"/>
</dbReference>
<dbReference type="GO" id="GO:0051287">
    <property type="term" value="F:NAD binding"/>
    <property type="evidence" value="ECO:0007669"/>
    <property type="project" value="UniProtKB-UniRule"/>
</dbReference>
<dbReference type="InterPro" id="IPR022664">
    <property type="entry name" value="DapB_N_CS"/>
</dbReference>
<dbReference type="GO" id="GO:0019877">
    <property type="term" value="P:diaminopimelate biosynthetic process"/>
    <property type="evidence" value="ECO:0007669"/>
    <property type="project" value="UniProtKB-UniRule"/>
</dbReference>
<evidence type="ECO:0000256" key="3">
    <source>
        <dbReference type="ARBA" id="ARBA00022605"/>
    </source>
</evidence>
<dbReference type="InterPro" id="IPR036291">
    <property type="entry name" value="NAD(P)-bd_dom_sf"/>
</dbReference>
<dbReference type="SUPFAM" id="SSF55347">
    <property type="entry name" value="Glyceraldehyde-3-phosphate dehydrogenase-like, C-terminal domain"/>
    <property type="match status" value="1"/>
</dbReference>
<evidence type="ECO:0000259" key="15">
    <source>
        <dbReference type="Pfam" id="PF05173"/>
    </source>
</evidence>
<evidence type="ECO:0000256" key="2">
    <source>
        <dbReference type="ARBA" id="ARBA00022490"/>
    </source>
</evidence>
<dbReference type="PROSITE" id="PS01298">
    <property type="entry name" value="DAPB"/>
    <property type="match status" value="1"/>
</dbReference>
<evidence type="ECO:0000256" key="7">
    <source>
        <dbReference type="ARBA" id="ARBA00023027"/>
    </source>
</evidence>
<name>A0A5S5CP98_9ACTN</name>
<comment type="subunit">
    <text evidence="13">Homotetramer.</text>
</comment>